<dbReference type="GO" id="GO:0016114">
    <property type="term" value="P:terpenoid biosynthetic process"/>
    <property type="evidence" value="ECO:0007669"/>
    <property type="project" value="InterPro"/>
</dbReference>
<evidence type="ECO:0000256" key="3">
    <source>
        <dbReference type="ARBA" id="ARBA00022842"/>
    </source>
</evidence>
<feature type="non-terminal residue" evidence="5">
    <location>
        <position position="1"/>
    </location>
</feature>
<gene>
    <name evidence="5" type="primary">TPS12_1</name>
    <name evidence="5" type="ORF">Tsubulata_019945</name>
</gene>
<dbReference type="PANTHER" id="PTHR31225:SF252">
    <property type="entry name" value="TERPENE SYNTHASE 12-RELATED"/>
    <property type="match status" value="1"/>
</dbReference>
<reference evidence="5" key="1">
    <citation type="submission" date="2022-02" db="EMBL/GenBank/DDBJ databases">
        <authorList>
            <person name="Henning P.M."/>
            <person name="McCubbin A.G."/>
            <person name="Shore J.S."/>
        </authorList>
    </citation>
    <scope>NUCLEOTIDE SEQUENCE</scope>
    <source>
        <strain evidence="5">F60SS</strain>
        <tissue evidence="5">Leaves</tissue>
    </source>
</reference>
<accession>A0A9Q0GKP4</accession>
<dbReference type="Pfam" id="PF03936">
    <property type="entry name" value="Terpene_synth_C"/>
    <property type="match status" value="1"/>
</dbReference>
<name>A0A9Q0GKP4_9ROSI</name>
<dbReference type="InterPro" id="IPR050148">
    <property type="entry name" value="Terpene_synthase-like"/>
</dbReference>
<sequence>KQWADLCKTFLQEARWNHNNITPSFEDYFENAWRSVSGCLILTQAYFLLAESITEQEIDLLQSYHEILRWPSIIFRLCNDLGTSSAEISSGK</sequence>
<evidence type="ECO:0000259" key="4">
    <source>
        <dbReference type="Pfam" id="PF03936"/>
    </source>
</evidence>
<dbReference type="InterPro" id="IPR008949">
    <property type="entry name" value="Isoprenoid_synthase_dom_sf"/>
</dbReference>
<evidence type="ECO:0000313" key="5">
    <source>
        <dbReference type="EMBL" id="KAJ4851258.1"/>
    </source>
</evidence>
<evidence type="ECO:0000256" key="1">
    <source>
        <dbReference type="ARBA" id="ARBA00001946"/>
    </source>
</evidence>
<feature type="domain" description="Terpene synthase metal-binding" evidence="4">
    <location>
        <begin position="1"/>
        <end position="90"/>
    </location>
</feature>
<evidence type="ECO:0000256" key="2">
    <source>
        <dbReference type="ARBA" id="ARBA00022723"/>
    </source>
</evidence>
<feature type="non-terminal residue" evidence="5">
    <location>
        <position position="92"/>
    </location>
</feature>
<dbReference type="EMBL" id="JAKUCV010000100">
    <property type="protein sequence ID" value="KAJ4851258.1"/>
    <property type="molecule type" value="Genomic_DNA"/>
</dbReference>
<comment type="caution">
    <text evidence="5">The sequence shown here is derived from an EMBL/GenBank/DDBJ whole genome shotgun (WGS) entry which is preliminary data.</text>
</comment>
<reference evidence="5" key="2">
    <citation type="journal article" date="2023" name="Plants (Basel)">
        <title>Annotation of the Turnera subulata (Passifloraceae) Draft Genome Reveals the S-Locus Evolved after the Divergence of Turneroideae from Passifloroideae in a Stepwise Manner.</title>
        <authorList>
            <person name="Henning P.M."/>
            <person name="Roalson E.H."/>
            <person name="Mir W."/>
            <person name="McCubbin A.G."/>
            <person name="Shore J.S."/>
        </authorList>
    </citation>
    <scope>NUCLEOTIDE SEQUENCE</scope>
    <source>
        <strain evidence="5">F60SS</strain>
    </source>
</reference>
<protein>
    <submittedName>
        <fullName evidence="5">Terpene synthase 12</fullName>
    </submittedName>
</protein>
<organism evidence="5 6">
    <name type="scientific">Turnera subulata</name>
    <dbReference type="NCBI Taxonomy" id="218843"/>
    <lineage>
        <taxon>Eukaryota</taxon>
        <taxon>Viridiplantae</taxon>
        <taxon>Streptophyta</taxon>
        <taxon>Embryophyta</taxon>
        <taxon>Tracheophyta</taxon>
        <taxon>Spermatophyta</taxon>
        <taxon>Magnoliopsida</taxon>
        <taxon>eudicotyledons</taxon>
        <taxon>Gunneridae</taxon>
        <taxon>Pentapetalae</taxon>
        <taxon>rosids</taxon>
        <taxon>fabids</taxon>
        <taxon>Malpighiales</taxon>
        <taxon>Passifloraceae</taxon>
        <taxon>Turnera</taxon>
    </lineage>
</organism>
<dbReference type="AlphaFoldDB" id="A0A9Q0GKP4"/>
<keyword evidence="2" id="KW-0479">Metal-binding</keyword>
<dbReference type="Proteomes" id="UP001141552">
    <property type="component" value="Unassembled WGS sequence"/>
</dbReference>
<keyword evidence="6" id="KW-1185">Reference proteome</keyword>
<comment type="cofactor">
    <cofactor evidence="1">
        <name>Mg(2+)</name>
        <dbReference type="ChEBI" id="CHEBI:18420"/>
    </cofactor>
</comment>
<dbReference type="InterPro" id="IPR005630">
    <property type="entry name" value="Terpene_synthase_metal-bd"/>
</dbReference>
<evidence type="ECO:0000313" key="6">
    <source>
        <dbReference type="Proteomes" id="UP001141552"/>
    </source>
</evidence>
<dbReference type="SUPFAM" id="SSF48576">
    <property type="entry name" value="Terpenoid synthases"/>
    <property type="match status" value="1"/>
</dbReference>
<dbReference type="OrthoDB" id="1877784at2759"/>
<dbReference type="PANTHER" id="PTHR31225">
    <property type="entry name" value="OS04G0344100 PROTEIN-RELATED"/>
    <property type="match status" value="1"/>
</dbReference>
<proteinExistence type="predicted"/>
<keyword evidence="3" id="KW-0460">Magnesium</keyword>
<dbReference type="Gene3D" id="1.10.600.10">
    <property type="entry name" value="Farnesyl Diphosphate Synthase"/>
    <property type="match status" value="1"/>
</dbReference>
<dbReference type="GO" id="GO:0010333">
    <property type="term" value="F:terpene synthase activity"/>
    <property type="evidence" value="ECO:0007669"/>
    <property type="project" value="InterPro"/>
</dbReference>
<dbReference type="GO" id="GO:0000287">
    <property type="term" value="F:magnesium ion binding"/>
    <property type="evidence" value="ECO:0007669"/>
    <property type="project" value="InterPro"/>
</dbReference>